<organism evidence="2 3">
    <name type="scientific">Mycena albidolilacea</name>
    <dbReference type="NCBI Taxonomy" id="1033008"/>
    <lineage>
        <taxon>Eukaryota</taxon>
        <taxon>Fungi</taxon>
        <taxon>Dikarya</taxon>
        <taxon>Basidiomycota</taxon>
        <taxon>Agaricomycotina</taxon>
        <taxon>Agaricomycetes</taxon>
        <taxon>Agaricomycetidae</taxon>
        <taxon>Agaricales</taxon>
        <taxon>Marasmiineae</taxon>
        <taxon>Mycenaceae</taxon>
        <taxon>Mycena</taxon>
    </lineage>
</organism>
<evidence type="ECO:0000313" key="2">
    <source>
        <dbReference type="EMBL" id="KAJ7360934.1"/>
    </source>
</evidence>
<protein>
    <submittedName>
        <fullName evidence="2">Uncharacterized protein</fullName>
    </submittedName>
</protein>
<dbReference type="EMBL" id="JARIHO010000005">
    <property type="protein sequence ID" value="KAJ7360934.1"/>
    <property type="molecule type" value="Genomic_DNA"/>
</dbReference>
<proteinExistence type="predicted"/>
<dbReference type="AlphaFoldDB" id="A0AAD7AJV5"/>
<reference evidence="2" key="1">
    <citation type="submission" date="2023-03" db="EMBL/GenBank/DDBJ databases">
        <title>Massive genome expansion in bonnet fungi (Mycena s.s.) driven by repeated elements and novel gene families across ecological guilds.</title>
        <authorList>
            <consortium name="Lawrence Berkeley National Laboratory"/>
            <person name="Harder C.B."/>
            <person name="Miyauchi S."/>
            <person name="Viragh M."/>
            <person name="Kuo A."/>
            <person name="Thoen E."/>
            <person name="Andreopoulos B."/>
            <person name="Lu D."/>
            <person name="Skrede I."/>
            <person name="Drula E."/>
            <person name="Henrissat B."/>
            <person name="Morin E."/>
            <person name="Kohler A."/>
            <person name="Barry K."/>
            <person name="LaButti K."/>
            <person name="Morin E."/>
            <person name="Salamov A."/>
            <person name="Lipzen A."/>
            <person name="Mereny Z."/>
            <person name="Hegedus B."/>
            <person name="Baldrian P."/>
            <person name="Stursova M."/>
            <person name="Weitz H."/>
            <person name="Taylor A."/>
            <person name="Grigoriev I.V."/>
            <person name="Nagy L.G."/>
            <person name="Martin F."/>
            <person name="Kauserud H."/>
        </authorList>
    </citation>
    <scope>NUCLEOTIDE SEQUENCE</scope>
    <source>
        <strain evidence="2">CBHHK002</strain>
    </source>
</reference>
<evidence type="ECO:0000256" key="1">
    <source>
        <dbReference type="SAM" id="MobiDB-lite"/>
    </source>
</evidence>
<name>A0AAD7AJV5_9AGAR</name>
<keyword evidence="3" id="KW-1185">Reference proteome</keyword>
<sequence length="200" mass="22622">MRPRPAIRWRLNLADYPPDESAHVAILARFAAGIEADMPKMHEERRLVFTQYAHVLRWDWKQARDCRRRLSATGVVPRIALNGKLLDTATSGVGHSNGNLTAVWRVLLRFQFFLARTGPGTRFERPTGAENPQRQRKSTARQGEFAGAPYLHGGQLDEGEKSRRSLMEQAKCRLPLAHYPASRNTSSDRVHQISLSADAR</sequence>
<gene>
    <name evidence="2" type="ORF">DFH08DRAFT_361173</name>
</gene>
<evidence type="ECO:0000313" key="3">
    <source>
        <dbReference type="Proteomes" id="UP001218218"/>
    </source>
</evidence>
<comment type="caution">
    <text evidence="2">The sequence shown here is derived from an EMBL/GenBank/DDBJ whole genome shotgun (WGS) entry which is preliminary data.</text>
</comment>
<feature type="region of interest" description="Disordered" evidence="1">
    <location>
        <begin position="121"/>
        <end position="200"/>
    </location>
</feature>
<dbReference type="Proteomes" id="UP001218218">
    <property type="component" value="Unassembled WGS sequence"/>
</dbReference>
<accession>A0AAD7AJV5</accession>